<reference evidence="1 2" key="1">
    <citation type="journal article" date="2015" name="Appl. Environ. Microbiol.">
        <title>Nanoarchaeota, Their Sulfolobales Host, and Nanoarchaeota Virus Distribution across Yellowstone National Park Hot Springs.</title>
        <authorList>
            <person name="Munson-McGee J.H."/>
            <person name="Field E.K."/>
            <person name="Bateson M."/>
            <person name="Rooney C."/>
            <person name="Stepanauskas R."/>
            <person name="Young M.J."/>
        </authorList>
    </citation>
    <scope>NUCLEOTIDE SEQUENCE [LARGE SCALE GENOMIC DNA]</scope>
    <source>
        <strain evidence="1">SCGC AC-742_N10</strain>
    </source>
</reference>
<dbReference type="Proteomes" id="UP000245638">
    <property type="component" value="Unassembled WGS sequence"/>
</dbReference>
<evidence type="ECO:0000313" key="2">
    <source>
        <dbReference type="Proteomes" id="UP000245638"/>
    </source>
</evidence>
<dbReference type="AlphaFoldDB" id="A0A2T9X4F6"/>
<dbReference type="EMBL" id="QEFD01000170">
    <property type="protein sequence ID" value="PVU74949.1"/>
    <property type="molecule type" value="Genomic_DNA"/>
</dbReference>
<comment type="caution">
    <text evidence="1">The sequence shown here is derived from an EMBL/GenBank/DDBJ whole genome shotgun (WGS) entry which is preliminary data.</text>
</comment>
<evidence type="ECO:0000313" key="1">
    <source>
        <dbReference type="EMBL" id="PVU74949.1"/>
    </source>
</evidence>
<gene>
    <name evidence="1" type="ORF">DDW13_05715</name>
</gene>
<accession>A0A2T9X4F6</accession>
<protein>
    <submittedName>
        <fullName evidence="1">Uncharacterized protein</fullName>
    </submittedName>
</protein>
<sequence length="129" mass="14572">MGVFKKEKIYPGQHNLQTIIQEFTQYLQNDGWKVQQKTEGNIAIIQAQKGGILRDIFAADRALQFSFEQTPEGLKVTVGIGKWVQNLAVTAVEAIIYVPLLAVDVPEMLWTEHVESKLMKELDRIVSST</sequence>
<proteinExistence type="predicted"/>
<organism evidence="1 2">
    <name type="scientific">Acidianus hospitalis</name>
    <dbReference type="NCBI Taxonomy" id="563177"/>
    <lineage>
        <taxon>Archaea</taxon>
        <taxon>Thermoproteota</taxon>
        <taxon>Thermoprotei</taxon>
        <taxon>Sulfolobales</taxon>
        <taxon>Sulfolobaceae</taxon>
        <taxon>Acidianus</taxon>
    </lineage>
</organism>
<name>A0A2T9X4F6_9CREN</name>